<protein>
    <submittedName>
        <fullName evidence="2">Uncharacterized protein</fullName>
    </submittedName>
</protein>
<evidence type="ECO:0000313" key="3">
    <source>
        <dbReference type="Proteomes" id="UP000179467"/>
    </source>
</evidence>
<sequence length="36" mass="3993">MADSWLPTLVTPTAEAGFERAAKLSPRRRESHPAIE</sequence>
<name>A0A1S1HG83_9SPHN</name>
<dbReference type="Proteomes" id="UP000179467">
    <property type="component" value="Unassembled WGS sequence"/>
</dbReference>
<feature type="region of interest" description="Disordered" evidence="1">
    <location>
        <begin position="1"/>
        <end position="36"/>
    </location>
</feature>
<gene>
    <name evidence="2" type="ORF">BHE75_03231</name>
</gene>
<dbReference type="EMBL" id="MIPT01000001">
    <property type="protein sequence ID" value="OHT21225.1"/>
    <property type="molecule type" value="Genomic_DNA"/>
</dbReference>
<reference evidence="2 3" key="1">
    <citation type="submission" date="2016-09" db="EMBL/GenBank/DDBJ databases">
        <title>Metabolic pathway, cell adaptation mechanisms and a novel monoxygenase revealed through proteogenomic-transcription analysis of a Sphingomonas haloaromaticamans strain degrading the fungicide ortho-phenylphenol.</title>
        <authorList>
            <person name="Perruchon C."/>
            <person name="Papadopoulou E.S."/>
            <person name="Rousidou C."/>
            <person name="Vasileiadis S."/>
            <person name="Tanou G."/>
            <person name="Amoutzias G."/>
            <person name="Molassiotis A."/>
            <person name="Karpouzas D.G."/>
        </authorList>
    </citation>
    <scope>NUCLEOTIDE SEQUENCE [LARGE SCALE GENOMIC DNA]</scope>
    <source>
        <strain evidence="2 3">P3</strain>
    </source>
</reference>
<dbReference type="AlphaFoldDB" id="A0A1S1HG83"/>
<proteinExistence type="predicted"/>
<comment type="caution">
    <text evidence="2">The sequence shown here is derived from an EMBL/GenBank/DDBJ whole genome shotgun (WGS) entry which is preliminary data.</text>
</comment>
<keyword evidence="3" id="KW-1185">Reference proteome</keyword>
<organism evidence="2 3">
    <name type="scientific">Edaphosphingomonas haloaromaticamans</name>
    <dbReference type="NCBI Taxonomy" id="653954"/>
    <lineage>
        <taxon>Bacteria</taxon>
        <taxon>Pseudomonadati</taxon>
        <taxon>Pseudomonadota</taxon>
        <taxon>Alphaproteobacteria</taxon>
        <taxon>Sphingomonadales</taxon>
        <taxon>Rhizorhabdaceae</taxon>
        <taxon>Edaphosphingomonas</taxon>
    </lineage>
</organism>
<feature type="compositionally biased region" description="Basic and acidic residues" evidence="1">
    <location>
        <begin position="17"/>
        <end position="36"/>
    </location>
</feature>
<evidence type="ECO:0000313" key="2">
    <source>
        <dbReference type="EMBL" id="OHT21225.1"/>
    </source>
</evidence>
<accession>A0A1S1HG83</accession>
<evidence type="ECO:0000256" key="1">
    <source>
        <dbReference type="SAM" id="MobiDB-lite"/>
    </source>
</evidence>